<keyword evidence="1" id="KW-0732">Signal</keyword>
<feature type="chain" id="PRO_5010579335" evidence="1">
    <location>
        <begin position="23"/>
        <end position="284"/>
    </location>
</feature>
<dbReference type="EMBL" id="FUWW01000002">
    <property type="protein sequence ID" value="SJZ37001.1"/>
    <property type="molecule type" value="Genomic_DNA"/>
</dbReference>
<dbReference type="OrthoDB" id="9812065at2"/>
<dbReference type="RefSeq" id="WP_078767780.1">
    <property type="nucleotide sequence ID" value="NZ_FUWW01000002.1"/>
</dbReference>
<dbReference type="PANTHER" id="PTHR10587">
    <property type="entry name" value="GLYCOSYL TRANSFERASE-RELATED"/>
    <property type="match status" value="1"/>
</dbReference>
<dbReference type="InterPro" id="IPR011330">
    <property type="entry name" value="Glyco_hydro/deAcase_b/a-brl"/>
</dbReference>
<dbReference type="PANTHER" id="PTHR10587:SF78">
    <property type="entry name" value="PEPTIDOGLYCAN-N-ACETYLMURAMIC ACID DEACETYLASE PDAA"/>
    <property type="match status" value="1"/>
</dbReference>
<dbReference type="GO" id="GO:0005975">
    <property type="term" value="P:carbohydrate metabolic process"/>
    <property type="evidence" value="ECO:0007669"/>
    <property type="project" value="InterPro"/>
</dbReference>
<protein>
    <submittedName>
        <fullName evidence="3">Peptidoglycan-N-acetylmuramic acid deacetylase</fullName>
    </submittedName>
</protein>
<dbReference type="GO" id="GO:0016810">
    <property type="term" value="F:hydrolase activity, acting on carbon-nitrogen (but not peptide) bonds"/>
    <property type="evidence" value="ECO:0007669"/>
    <property type="project" value="InterPro"/>
</dbReference>
<dbReference type="STRING" id="290054.SAMN02745114_00279"/>
<proteinExistence type="predicted"/>
<feature type="signal peptide" evidence="1">
    <location>
        <begin position="1"/>
        <end position="22"/>
    </location>
</feature>
<gene>
    <name evidence="3" type="ORF">SAMN02745114_00279</name>
</gene>
<dbReference type="InterPro" id="IPR050248">
    <property type="entry name" value="Polysacc_deacetylase_ArnD"/>
</dbReference>
<evidence type="ECO:0000313" key="4">
    <source>
        <dbReference type="Proteomes" id="UP000190657"/>
    </source>
</evidence>
<sequence>MKFQRILLPVLCVCMLFGCSKGNTNSNENITASKKAETTTKAVETTAPTAKAVAGLDSLSTEKVVWGPGNIVEHKQPNDPLLLQKRFSNMDAQWLLNDEKKICLTFDEGYENGYTPQILDTLKEKGVKAIFFVTYDFASQNPELVKRMIDEGHIVGNHSYRHYTMDEVSDDVAKEEVSYLHKYVKDKFGYTMSYFRFPKGEFSERSLQIVKDLGYKSVFWSFAYADWDPDNQTEENQAFTHICESTHPGAIFLLHAVSKTNADILGKVIDDVKKQGYTFSTDIC</sequence>
<name>A0A1T4K3I5_9FIRM</name>
<dbReference type="GO" id="GO:0016020">
    <property type="term" value="C:membrane"/>
    <property type="evidence" value="ECO:0007669"/>
    <property type="project" value="TreeGrafter"/>
</dbReference>
<organism evidence="3 4">
    <name type="scientific">Eubacterium coprostanoligenes</name>
    <dbReference type="NCBI Taxonomy" id="290054"/>
    <lineage>
        <taxon>Bacteria</taxon>
        <taxon>Bacillati</taxon>
        <taxon>Bacillota</taxon>
        <taxon>Clostridia</taxon>
        <taxon>Eubacteriales</taxon>
        <taxon>Eubacteriaceae</taxon>
        <taxon>Eubacterium</taxon>
    </lineage>
</organism>
<accession>A0A1T4K3I5</accession>
<dbReference type="Pfam" id="PF01522">
    <property type="entry name" value="Polysacc_deac_1"/>
    <property type="match status" value="1"/>
</dbReference>
<keyword evidence="4" id="KW-1185">Reference proteome</keyword>
<dbReference type="PROSITE" id="PS51257">
    <property type="entry name" value="PROKAR_LIPOPROTEIN"/>
    <property type="match status" value="1"/>
</dbReference>
<dbReference type="Gene3D" id="3.20.20.370">
    <property type="entry name" value="Glycoside hydrolase/deacetylase"/>
    <property type="match status" value="1"/>
</dbReference>
<dbReference type="SUPFAM" id="SSF88713">
    <property type="entry name" value="Glycoside hydrolase/deacetylase"/>
    <property type="match status" value="1"/>
</dbReference>
<dbReference type="InterPro" id="IPR002509">
    <property type="entry name" value="NODB_dom"/>
</dbReference>
<evidence type="ECO:0000313" key="3">
    <source>
        <dbReference type="EMBL" id="SJZ37001.1"/>
    </source>
</evidence>
<evidence type="ECO:0000259" key="2">
    <source>
        <dbReference type="PROSITE" id="PS51677"/>
    </source>
</evidence>
<evidence type="ECO:0000256" key="1">
    <source>
        <dbReference type="SAM" id="SignalP"/>
    </source>
</evidence>
<feature type="domain" description="NodB homology" evidence="2">
    <location>
        <begin position="100"/>
        <end position="280"/>
    </location>
</feature>
<dbReference type="PROSITE" id="PS51677">
    <property type="entry name" value="NODB"/>
    <property type="match status" value="1"/>
</dbReference>
<dbReference type="Proteomes" id="UP000190657">
    <property type="component" value="Unassembled WGS sequence"/>
</dbReference>
<dbReference type="AlphaFoldDB" id="A0A1T4K3I5"/>
<reference evidence="4" key="1">
    <citation type="submission" date="2017-02" db="EMBL/GenBank/DDBJ databases">
        <authorList>
            <person name="Varghese N."/>
            <person name="Submissions S."/>
        </authorList>
    </citation>
    <scope>NUCLEOTIDE SEQUENCE [LARGE SCALE GENOMIC DNA]</scope>
    <source>
        <strain evidence="4">ATCC 51222</strain>
    </source>
</reference>